<dbReference type="InterPro" id="IPR036390">
    <property type="entry name" value="WH_DNA-bd_sf"/>
</dbReference>
<accession>A0A0F9QYC3</accession>
<keyword evidence="1" id="KW-0238">DNA-binding</keyword>
<dbReference type="Pfam" id="PF02082">
    <property type="entry name" value="Rrf2"/>
    <property type="match status" value="1"/>
</dbReference>
<organism evidence="2">
    <name type="scientific">marine sediment metagenome</name>
    <dbReference type="NCBI Taxonomy" id="412755"/>
    <lineage>
        <taxon>unclassified sequences</taxon>
        <taxon>metagenomes</taxon>
        <taxon>ecological metagenomes</taxon>
    </lineage>
</organism>
<evidence type="ECO:0000256" key="1">
    <source>
        <dbReference type="ARBA" id="ARBA00023125"/>
    </source>
</evidence>
<dbReference type="GO" id="GO:0005829">
    <property type="term" value="C:cytosol"/>
    <property type="evidence" value="ECO:0007669"/>
    <property type="project" value="TreeGrafter"/>
</dbReference>
<evidence type="ECO:0000313" key="2">
    <source>
        <dbReference type="EMBL" id="KKN49260.1"/>
    </source>
</evidence>
<dbReference type="InterPro" id="IPR030489">
    <property type="entry name" value="TR_Rrf2-type_CS"/>
</dbReference>
<dbReference type="AlphaFoldDB" id="A0A0F9QYC3"/>
<dbReference type="Gene3D" id="1.10.10.10">
    <property type="entry name" value="Winged helix-like DNA-binding domain superfamily/Winged helix DNA-binding domain"/>
    <property type="match status" value="1"/>
</dbReference>
<dbReference type="GO" id="GO:0003700">
    <property type="term" value="F:DNA-binding transcription factor activity"/>
    <property type="evidence" value="ECO:0007669"/>
    <property type="project" value="TreeGrafter"/>
</dbReference>
<dbReference type="GO" id="GO:0003677">
    <property type="term" value="F:DNA binding"/>
    <property type="evidence" value="ECO:0007669"/>
    <property type="project" value="UniProtKB-KW"/>
</dbReference>
<evidence type="ECO:0008006" key="3">
    <source>
        <dbReference type="Google" id="ProtNLM"/>
    </source>
</evidence>
<proteinExistence type="predicted"/>
<protein>
    <recommendedName>
        <fullName evidence="3">Rrf2 family transcriptional regulator</fullName>
    </recommendedName>
</protein>
<reference evidence="2" key="1">
    <citation type="journal article" date="2015" name="Nature">
        <title>Complex archaea that bridge the gap between prokaryotes and eukaryotes.</title>
        <authorList>
            <person name="Spang A."/>
            <person name="Saw J.H."/>
            <person name="Jorgensen S.L."/>
            <person name="Zaremba-Niedzwiedzka K."/>
            <person name="Martijn J."/>
            <person name="Lind A.E."/>
            <person name="van Eijk R."/>
            <person name="Schleper C."/>
            <person name="Guy L."/>
            <person name="Ettema T.J."/>
        </authorList>
    </citation>
    <scope>NUCLEOTIDE SEQUENCE</scope>
</reference>
<dbReference type="NCBIfam" id="TIGR00738">
    <property type="entry name" value="rrf2_super"/>
    <property type="match status" value="1"/>
</dbReference>
<dbReference type="EMBL" id="LAZR01001175">
    <property type="protein sequence ID" value="KKN49260.1"/>
    <property type="molecule type" value="Genomic_DNA"/>
</dbReference>
<gene>
    <name evidence="2" type="ORF">LCGC14_0644570</name>
</gene>
<dbReference type="SUPFAM" id="SSF46785">
    <property type="entry name" value="Winged helix' DNA-binding domain"/>
    <property type="match status" value="1"/>
</dbReference>
<name>A0A0F9QYC3_9ZZZZ</name>
<dbReference type="PANTHER" id="PTHR33221">
    <property type="entry name" value="WINGED HELIX-TURN-HELIX TRANSCRIPTIONAL REGULATOR, RRF2 FAMILY"/>
    <property type="match status" value="1"/>
</dbReference>
<sequence>MSLSQKCQYALRALFELATKQGQGPIRIGLIAEVQGVPPRFLELILGELRNGGYVASRRGVRGGYMLAMPPAAISVGDIIRFLDGPLSPVKQINRRDSQNHPHYGDQAFAALWQKASDGLAAVYDATSLQDLIDDEQTARDVSNYAI</sequence>
<comment type="caution">
    <text evidence="2">The sequence shown here is derived from an EMBL/GenBank/DDBJ whole genome shotgun (WGS) entry which is preliminary data.</text>
</comment>
<dbReference type="PROSITE" id="PS51197">
    <property type="entry name" value="HTH_RRF2_2"/>
    <property type="match status" value="1"/>
</dbReference>
<dbReference type="InterPro" id="IPR036388">
    <property type="entry name" value="WH-like_DNA-bd_sf"/>
</dbReference>
<dbReference type="PROSITE" id="PS01332">
    <property type="entry name" value="HTH_RRF2_1"/>
    <property type="match status" value="1"/>
</dbReference>
<dbReference type="InterPro" id="IPR000944">
    <property type="entry name" value="Tscrpt_reg_Rrf2"/>
</dbReference>
<dbReference type="PANTHER" id="PTHR33221:SF5">
    <property type="entry name" value="HTH-TYPE TRANSCRIPTIONAL REGULATOR ISCR"/>
    <property type="match status" value="1"/>
</dbReference>